<sequence length="74" mass="8398">MNIVTGRELCDRSAGFERDHKLLLRVTTPVLEDWDMVTGPKQARWPATDWPIVIGCFWAMGAQMGDHCHDESPT</sequence>
<dbReference type="EMBL" id="KN824945">
    <property type="protein sequence ID" value="KIK97250.1"/>
    <property type="molecule type" value="Genomic_DNA"/>
</dbReference>
<keyword evidence="2" id="KW-1185">Reference proteome</keyword>
<evidence type="ECO:0000313" key="1">
    <source>
        <dbReference type="EMBL" id="KIK97250.1"/>
    </source>
</evidence>
<accession>A0A0D0EB98</accession>
<reference evidence="2" key="2">
    <citation type="submission" date="2015-01" db="EMBL/GenBank/DDBJ databases">
        <title>Evolutionary Origins and Diversification of the Mycorrhizal Mutualists.</title>
        <authorList>
            <consortium name="DOE Joint Genome Institute"/>
            <consortium name="Mycorrhizal Genomics Consortium"/>
            <person name="Kohler A."/>
            <person name="Kuo A."/>
            <person name="Nagy L.G."/>
            <person name="Floudas D."/>
            <person name="Copeland A."/>
            <person name="Barry K.W."/>
            <person name="Cichocki N."/>
            <person name="Veneault-Fourrey C."/>
            <person name="LaButti K."/>
            <person name="Lindquist E.A."/>
            <person name="Lipzen A."/>
            <person name="Lundell T."/>
            <person name="Morin E."/>
            <person name="Murat C."/>
            <person name="Riley R."/>
            <person name="Ohm R."/>
            <person name="Sun H."/>
            <person name="Tunlid A."/>
            <person name="Henrissat B."/>
            <person name="Grigoriev I.V."/>
            <person name="Hibbett D.S."/>
            <person name="Martin F."/>
        </authorList>
    </citation>
    <scope>NUCLEOTIDE SEQUENCE [LARGE SCALE GENOMIC DNA]</scope>
    <source>
        <strain evidence="2">Ve08.2h10</strain>
    </source>
</reference>
<protein>
    <submittedName>
        <fullName evidence="1">Uncharacterized protein</fullName>
    </submittedName>
</protein>
<reference evidence="1 2" key="1">
    <citation type="submission" date="2014-04" db="EMBL/GenBank/DDBJ databases">
        <authorList>
            <consortium name="DOE Joint Genome Institute"/>
            <person name="Kuo A."/>
            <person name="Kohler A."/>
            <person name="Jargeat P."/>
            <person name="Nagy L.G."/>
            <person name="Floudas D."/>
            <person name="Copeland A."/>
            <person name="Barry K.W."/>
            <person name="Cichocki N."/>
            <person name="Veneault-Fourrey C."/>
            <person name="LaButti K."/>
            <person name="Lindquist E.A."/>
            <person name="Lipzen A."/>
            <person name="Lundell T."/>
            <person name="Morin E."/>
            <person name="Murat C."/>
            <person name="Sun H."/>
            <person name="Tunlid A."/>
            <person name="Henrissat B."/>
            <person name="Grigoriev I.V."/>
            <person name="Hibbett D.S."/>
            <person name="Martin F."/>
            <person name="Nordberg H.P."/>
            <person name="Cantor M.N."/>
            <person name="Hua S.X."/>
        </authorList>
    </citation>
    <scope>NUCLEOTIDE SEQUENCE [LARGE SCALE GENOMIC DNA]</scope>
    <source>
        <strain evidence="1 2">Ve08.2h10</strain>
    </source>
</reference>
<dbReference type="AlphaFoldDB" id="A0A0D0EB98"/>
<dbReference type="HOGENOM" id="CLU_2688501_0_0_1"/>
<dbReference type="InParanoid" id="A0A0D0EB98"/>
<name>A0A0D0EB98_9AGAM</name>
<organism evidence="1 2">
    <name type="scientific">Paxillus rubicundulus Ve08.2h10</name>
    <dbReference type="NCBI Taxonomy" id="930991"/>
    <lineage>
        <taxon>Eukaryota</taxon>
        <taxon>Fungi</taxon>
        <taxon>Dikarya</taxon>
        <taxon>Basidiomycota</taxon>
        <taxon>Agaricomycotina</taxon>
        <taxon>Agaricomycetes</taxon>
        <taxon>Agaricomycetidae</taxon>
        <taxon>Boletales</taxon>
        <taxon>Paxilineae</taxon>
        <taxon>Paxillaceae</taxon>
        <taxon>Paxillus</taxon>
    </lineage>
</organism>
<gene>
    <name evidence="1" type="ORF">PAXRUDRAFT_825148</name>
</gene>
<dbReference type="Proteomes" id="UP000054538">
    <property type="component" value="Unassembled WGS sequence"/>
</dbReference>
<proteinExistence type="predicted"/>
<evidence type="ECO:0000313" key="2">
    <source>
        <dbReference type="Proteomes" id="UP000054538"/>
    </source>
</evidence>